<keyword evidence="1" id="KW-0677">Repeat</keyword>
<gene>
    <name evidence="4" type="ORF">TVAG_423350</name>
</gene>
<evidence type="ECO:0000313" key="4">
    <source>
        <dbReference type="EMBL" id="EAY16282.1"/>
    </source>
</evidence>
<name>A2DTH3_TRIV3</name>
<dbReference type="SMART" id="SM00248">
    <property type="entry name" value="ANK"/>
    <property type="match status" value="8"/>
</dbReference>
<dbReference type="SUPFAM" id="SSF48403">
    <property type="entry name" value="Ankyrin repeat"/>
    <property type="match status" value="1"/>
</dbReference>
<dbReference type="InterPro" id="IPR036770">
    <property type="entry name" value="Ankyrin_rpt-contain_sf"/>
</dbReference>
<dbReference type="OrthoDB" id="20872at2759"/>
<dbReference type="PROSITE" id="PS50088">
    <property type="entry name" value="ANK_REPEAT"/>
    <property type="match status" value="1"/>
</dbReference>
<evidence type="ECO:0000256" key="3">
    <source>
        <dbReference type="PROSITE-ProRule" id="PRU00023"/>
    </source>
</evidence>
<sequence length="388" mass="43872">MNGGISKFYQCFVRNDVDKLRYLVEEFGLEFLKRDEFLIPCISCENNLINCTNKSCIHVCAYFNSIECLLYLFSLGFNPNSKDSTGFLPLHFAIFGEAVDAVVILLRYWNDPNSIPINTNLSPLFIAARMGNVKIIQILFHYHAIYPNPKYLSPALEALRCNKNEAFKILFKHECDKSVTNKKDFTPLMLAIANKMDEAINILIEDNNDIDTVSTNGVCALSLACQDRNLKLIEKLILRGYASLSVKAAGGSSLIHWAGATCSPEILKFVINCGANVMDRTDRGESALSFVLRFIPSNDKEINDVIESLKILLSNGLTFNEKLNDGSVPLLEYLIDKSKINEKILIFILSTNINLEMPVFNRTLKYFIQRMKFGKLQNLIDDFLSKTK</sequence>
<dbReference type="InterPro" id="IPR002110">
    <property type="entry name" value="Ankyrin_rpt"/>
</dbReference>
<reference evidence="4" key="2">
    <citation type="journal article" date="2007" name="Science">
        <title>Draft genome sequence of the sexually transmitted pathogen Trichomonas vaginalis.</title>
        <authorList>
            <person name="Carlton J.M."/>
            <person name="Hirt R.P."/>
            <person name="Silva J.C."/>
            <person name="Delcher A.L."/>
            <person name="Schatz M."/>
            <person name="Zhao Q."/>
            <person name="Wortman J.R."/>
            <person name="Bidwell S.L."/>
            <person name="Alsmark U.C.M."/>
            <person name="Besteiro S."/>
            <person name="Sicheritz-Ponten T."/>
            <person name="Noel C.J."/>
            <person name="Dacks J.B."/>
            <person name="Foster P.G."/>
            <person name="Simillion C."/>
            <person name="Van de Peer Y."/>
            <person name="Miranda-Saavedra D."/>
            <person name="Barton G.J."/>
            <person name="Westrop G.D."/>
            <person name="Mueller S."/>
            <person name="Dessi D."/>
            <person name="Fiori P.L."/>
            <person name="Ren Q."/>
            <person name="Paulsen I."/>
            <person name="Zhang H."/>
            <person name="Bastida-Corcuera F.D."/>
            <person name="Simoes-Barbosa A."/>
            <person name="Brown M.T."/>
            <person name="Hayes R.D."/>
            <person name="Mukherjee M."/>
            <person name="Okumura C.Y."/>
            <person name="Schneider R."/>
            <person name="Smith A.J."/>
            <person name="Vanacova S."/>
            <person name="Villalvazo M."/>
            <person name="Haas B.J."/>
            <person name="Pertea M."/>
            <person name="Feldblyum T.V."/>
            <person name="Utterback T.R."/>
            <person name="Shu C.L."/>
            <person name="Osoegawa K."/>
            <person name="de Jong P.J."/>
            <person name="Hrdy I."/>
            <person name="Horvathova L."/>
            <person name="Zubacova Z."/>
            <person name="Dolezal P."/>
            <person name="Malik S.B."/>
            <person name="Logsdon J.M. Jr."/>
            <person name="Henze K."/>
            <person name="Gupta A."/>
            <person name="Wang C.C."/>
            <person name="Dunne R.L."/>
            <person name="Upcroft J.A."/>
            <person name="Upcroft P."/>
            <person name="White O."/>
            <person name="Salzberg S.L."/>
            <person name="Tang P."/>
            <person name="Chiu C.-H."/>
            <person name="Lee Y.-S."/>
            <person name="Embley T.M."/>
            <person name="Coombs G.H."/>
            <person name="Mottram J.C."/>
            <person name="Tachezy J."/>
            <person name="Fraser-Liggett C.M."/>
            <person name="Johnson P.J."/>
        </authorList>
    </citation>
    <scope>NUCLEOTIDE SEQUENCE [LARGE SCALE GENOMIC DNA]</scope>
    <source>
        <strain evidence="4">G3</strain>
    </source>
</reference>
<dbReference type="STRING" id="5722.A2DTH3"/>
<dbReference type="PANTHER" id="PTHR24198:SF165">
    <property type="entry name" value="ANKYRIN REPEAT-CONTAINING PROTEIN-RELATED"/>
    <property type="match status" value="1"/>
</dbReference>
<reference evidence="4" key="1">
    <citation type="submission" date="2006-10" db="EMBL/GenBank/DDBJ databases">
        <authorList>
            <person name="Amadeo P."/>
            <person name="Zhao Q."/>
            <person name="Wortman J."/>
            <person name="Fraser-Liggett C."/>
            <person name="Carlton J."/>
        </authorList>
    </citation>
    <scope>NUCLEOTIDE SEQUENCE</scope>
    <source>
        <strain evidence="4">G3</strain>
    </source>
</reference>
<dbReference type="InParanoid" id="A2DTH3"/>
<feature type="repeat" description="ANK" evidence="3">
    <location>
        <begin position="183"/>
        <end position="215"/>
    </location>
</feature>
<dbReference type="RefSeq" id="XP_001328505.1">
    <property type="nucleotide sequence ID" value="XM_001328470.1"/>
</dbReference>
<dbReference type="Pfam" id="PF12796">
    <property type="entry name" value="Ank_2"/>
    <property type="match status" value="2"/>
</dbReference>
<evidence type="ECO:0000256" key="2">
    <source>
        <dbReference type="ARBA" id="ARBA00023043"/>
    </source>
</evidence>
<dbReference type="VEuPathDB" id="TrichDB:TVAG_423350"/>
<dbReference type="Proteomes" id="UP000001542">
    <property type="component" value="Unassembled WGS sequence"/>
</dbReference>
<dbReference type="KEGG" id="tva:4774290"/>
<dbReference type="EMBL" id="DS113244">
    <property type="protein sequence ID" value="EAY16282.1"/>
    <property type="molecule type" value="Genomic_DNA"/>
</dbReference>
<protein>
    <submittedName>
        <fullName evidence="4">Uncharacterized protein</fullName>
    </submittedName>
</protein>
<evidence type="ECO:0000313" key="5">
    <source>
        <dbReference type="Proteomes" id="UP000001542"/>
    </source>
</evidence>
<dbReference type="Gene3D" id="1.25.40.20">
    <property type="entry name" value="Ankyrin repeat-containing domain"/>
    <property type="match status" value="2"/>
</dbReference>
<dbReference type="SMR" id="A2DTH3"/>
<organism evidence="4 5">
    <name type="scientific">Trichomonas vaginalis (strain ATCC PRA-98 / G3)</name>
    <dbReference type="NCBI Taxonomy" id="412133"/>
    <lineage>
        <taxon>Eukaryota</taxon>
        <taxon>Metamonada</taxon>
        <taxon>Parabasalia</taxon>
        <taxon>Trichomonadida</taxon>
        <taxon>Trichomonadidae</taxon>
        <taxon>Trichomonas</taxon>
    </lineage>
</organism>
<keyword evidence="5" id="KW-1185">Reference proteome</keyword>
<dbReference type="PANTHER" id="PTHR24198">
    <property type="entry name" value="ANKYRIN REPEAT AND PROTEIN KINASE DOMAIN-CONTAINING PROTEIN"/>
    <property type="match status" value="1"/>
</dbReference>
<proteinExistence type="predicted"/>
<accession>A2DTH3</accession>
<keyword evidence="2 3" id="KW-0040">ANK repeat</keyword>
<dbReference type="VEuPathDB" id="TrichDB:TVAGG3_0593550"/>
<dbReference type="AlphaFoldDB" id="A2DTH3"/>
<dbReference type="eggNOG" id="KOG4177">
    <property type="taxonomic scope" value="Eukaryota"/>
</dbReference>
<evidence type="ECO:0000256" key="1">
    <source>
        <dbReference type="ARBA" id="ARBA00022737"/>
    </source>
</evidence>